<dbReference type="KEGG" id="bze:COCCADRAFT_97465"/>
<dbReference type="AlphaFoldDB" id="W6YBN6"/>
<accession>W6YBN6</accession>
<keyword evidence="3" id="KW-1185">Reference proteome</keyword>
<evidence type="ECO:0000256" key="1">
    <source>
        <dbReference type="SAM" id="MobiDB-lite"/>
    </source>
</evidence>
<name>W6YBN6_COCC2</name>
<organism evidence="2 3">
    <name type="scientific">Cochliobolus carbonum (strain 26-R-13)</name>
    <name type="common">Maize leaf spot fungus</name>
    <name type="synonym">Bipolaris zeicola</name>
    <dbReference type="NCBI Taxonomy" id="930089"/>
    <lineage>
        <taxon>Eukaryota</taxon>
        <taxon>Fungi</taxon>
        <taxon>Dikarya</taxon>
        <taxon>Ascomycota</taxon>
        <taxon>Pezizomycotina</taxon>
        <taxon>Dothideomycetes</taxon>
        <taxon>Pleosporomycetidae</taxon>
        <taxon>Pleosporales</taxon>
        <taxon>Pleosporineae</taxon>
        <taxon>Pleosporaceae</taxon>
        <taxon>Bipolaris</taxon>
    </lineage>
</organism>
<evidence type="ECO:0000313" key="2">
    <source>
        <dbReference type="EMBL" id="EUC32914.1"/>
    </source>
</evidence>
<gene>
    <name evidence="2" type="ORF">COCCADRAFT_97465</name>
</gene>
<dbReference type="GeneID" id="19154384"/>
<dbReference type="Proteomes" id="UP000053841">
    <property type="component" value="Unassembled WGS sequence"/>
</dbReference>
<reference evidence="2 3" key="1">
    <citation type="journal article" date="2013" name="PLoS Genet.">
        <title>Comparative genome structure, secondary metabolite, and effector coding capacity across Cochliobolus pathogens.</title>
        <authorList>
            <person name="Condon B.J."/>
            <person name="Leng Y."/>
            <person name="Wu D."/>
            <person name="Bushley K.E."/>
            <person name="Ohm R.A."/>
            <person name="Otillar R."/>
            <person name="Martin J."/>
            <person name="Schackwitz W."/>
            <person name="Grimwood J."/>
            <person name="MohdZainudin N."/>
            <person name="Xue C."/>
            <person name="Wang R."/>
            <person name="Manning V.A."/>
            <person name="Dhillon B."/>
            <person name="Tu Z.J."/>
            <person name="Steffenson B.J."/>
            <person name="Salamov A."/>
            <person name="Sun H."/>
            <person name="Lowry S."/>
            <person name="LaButti K."/>
            <person name="Han J."/>
            <person name="Copeland A."/>
            <person name="Lindquist E."/>
            <person name="Barry K."/>
            <person name="Schmutz J."/>
            <person name="Baker S.E."/>
            <person name="Ciuffetti L.M."/>
            <person name="Grigoriev I.V."/>
            <person name="Zhong S."/>
            <person name="Turgeon B.G."/>
        </authorList>
    </citation>
    <scope>NUCLEOTIDE SEQUENCE [LARGE SCALE GENOMIC DNA]</scope>
    <source>
        <strain evidence="2 3">26-R-13</strain>
    </source>
</reference>
<feature type="compositionally biased region" description="Polar residues" evidence="1">
    <location>
        <begin position="44"/>
        <end position="55"/>
    </location>
</feature>
<dbReference type="EMBL" id="KI964621">
    <property type="protein sequence ID" value="EUC32914.1"/>
    <property type="molecule type" value="Genomic_DNA"/>
</dbReference>
<dbReference type="RefSeq" id="XP_007712762.1">
    <property type="nucleotide sequence ID" value="XM_007714572.1"/>
</dbReference>
<dbReference type="HOGENOM" id="CLU_2426695_0_0_1"/>
<feature type="region of interest" description="Disordered" evidence="1">
    <location>
        <begin position="27"/>
        <end position="62"/>
    </location>
</feature>
<proteinExistence type="predicted"/>
<protein>
    <submittedName>
        <fullName evidence="2">Uncharacterized protein</fullName>
    </submittedName>
</protein>
<sequence>MEFTQRAQFPPSRCLVGLSRQGWQSEVSISRHNQRRLSRRREMTSVSTRRAQSGAGSAREASIRPEVCVGDVSAIASGLTEGVKDAVLSGS</sequence>
<evidence type="ECO:0000313" key="3">
    <source>
        <dbReference type="Proteomes" id="UP000053841"/>
    </source>
</evidence>